<accession>A0A7S4K8T4</accession>
<dbReference type="SUPFAM" id="SSF49764">
    <property type="entry name" value="HSP20-like chaperones"/>
    <property type="match status" value="1"/>
</dbReference>
<evidence type="ECO:0000259" key="3">
    <source>
        <dbReference type="PROSITE" id="PS51203"/>
    </source>
</evidence>
<evidence type="ECO:0000313" key="4">
    <source>
        <dbReference type="EMBL" id="CAE2287378.1"/>
    </source>
</evidence>
<proteinExistence type="predicted"/>
<dbReference type="Gene3D" id="2.60.40.790">
    <property type="match status" value="1"/>
</dbReference>
<dbReference type="PROSITE" id="PS51048">
    <property type="entry name" value="SGS"/>
    <property type="match status" value="1"/>
</dbReference>
<dbReference type="InterPro" id="IPR008978">
    <property type="entry name" value="HSP20-like_chaperone"/>
</dbReference>
<evidence type="ECO:0000256" key="1">
    <source>
        <dbReference type="SAM" id="MobiDB-lite"/>
    </source>
</evidence>
<feature type="domain" description="SGS" evidence="2">
    <location>
        <begin position="180"/>
        <end position="250"/>
    </location>
</feature>
<dbReference type="PROSITE" id="PS51203">
    <property type="entry name" value="CS"/>
    <property type="match status" value="1"/>
</dbReference>
<dbReference type="Pfam" id="PF04969">
    <property type="entry name" value="CS"/>
    <property type="match status" value="1"/>
</dbReference>
<dbReference type="AlphaFoldDB" id="A0A7S4K8T4"/>
<dbReference type="GO" id="GO:0031625">
    <property type="term" value="F:ubiquitin protein ligase binding"/>
    <property type="evidence" value="ECO:0007669"/>
    <property type="project" value="InterPro"/>
</dbReference>
<feature type="compositionally biased region" description="Polar residues" evidence="1">
    <location>
        <begin position="37"/>
        <end position="67"/>
    </location>
</feature>
<dbReference type="InterPro" id="IPR007699">
    <property type="entry name" value="SGS_dom"/>
</dbReference>
<sequence>MLQTHLKSMEELASAWNQQAASMKTAHEQEIKHLKDQQQAQAKSQPLTPAVSQQTNGLSTTTDSNSAEHPAAPAKASGPPPQKLPNAPTSSGVTTAYKDFESLMFLTDEYNSPTVTVYLELKNVGEFKDKVQCEFFVDRVDVKVLDINGVNYRRHITNLYKDIVPDESSFKVKKNRIELTLKKVKGEYSYETWNELCSKKRRDREKQRDPMNSIMELMQDMYEEGDDNTRKMIGEAMMKSRQGKNNGMDM</sequence>
<dbReference type="InterPro" id="IPR007052">
    <property type="entry name" value="CS_dom"/>
</dbReference>
<evidence type="ECO:0008006" key="5">
    <source>
        <dbReference type="Google" id="ProtNLM"/>
    </source>
</evidence>
<protein>
    <recommendedName>
        <fullName evidence="5">Calcyclin-binding protein</fullName>
    </recommendedName>
</protein>
<dbReference type="GO" id="GO:0005634">
    <property type="term" value="C:nucleus"/>
    <property type="evidence" value="ECO:0007669"/>
    <property type="project" value="TreeGrafter"/>
</dbReference>
<dbReference type="InterPro" id="IPR052289">
    <property type="entry name" value="Calcyclin-binding_UBL-bridge"/>
</dbReference>
<dbReference type="CDD" id="cd06468">
    <property type="entry name" value="p23_CacyBP"/>
    <property type="match status" value="1"/>
</dbReference>
<feature type="region of interest" description="Disordered" evidence="1">
    <location>
        <begin position="18"/>
        <end position="92"/>
    </location>
</feature>
<dbReference type="PANTHER" id="PTHR13164:SF3">
    <property type="entry name" value="CALCYCLIN-BINDING PROTEIN"/>
    <property type="match status" value="1"/>
</dbReference>
<organism evidence="4">
    <name type="scientific">Guillardia theta</name>
    <name type="common">Cryptophyte</name>
    <name type="synonym">Cryptomonas phi</name>
    <dbReference type="NCBI Taxonomy" id="55529"/>
    <lineage>
        <taxon>Eukaryota</taxon>
        <taxon>Cryptophyceae</taxon>
        <taxon>Pyrenomonadales</taxon>
        <taxon>Geminigeraceae</taxon>
        <taxon>Guillardia</taxon>
    </lineage>
</organism>
<feature type="compositionally biased region" description="Basic and acidic residues" evidence="1">
    <location>
        <begin position="25"/>
        <end position="36"/>
    </location>
</feature>
<feature type="domain" description="CS" evidence="3">
    <location>
        <begin position="92"/>
        <end position="197"/>
    </location>
</feature>
<gene>
    <name evidence="4" type="ORF">GTHE00462_LOCUS10399</name>
</gene>
<dbReference type="InterPro" id="IPR037893">
    <property type="entry name" value="CS_CacyBP"/>
</dbReference>
<name>A0A7S4K8T4_GUITH</name>
<dbReference type="PANTHER" id="PTHR13164">
    <property type="entry name" value="CALICYLIN BINDING PROTEIN"/>
    <property type="match status" value="1"/>
</dbReference>
<evidence type="ECO:0000259" key="2">
    <source>
        <dbReference type="PROSITE" id="PS51048"/>
    </source>
</evidence>
<reference evidence="4" key="1">
    <citation type="submission" date="2021-01" db="EMBL/GenBank/DDBJ databases">
        <authorList>
            <person name="Corre E."/>
            <person name="Pelletier E."/>
            <person name="Niang G."/>
            <person name="Scheremetjew M."/>
            <person name="Finn R."/>
            <person name="Kale V."/>
            <person name="Holt S."/>
            <person name="Cochrane G."/>
            <person name="Meng A."/>
            <person name="Brown T."/>
            <person name="Cohen L."/>
        </authorList>
    </citation>
    <scope>NUCLEOTIDE SEQUENCE</scope>
    <source>
        <strain evidence="4">CCMP 2712</strain>
    </source>
</reference>
<dbReference type="EMBL" id="HBKN01013342">
    <property type="protein sequence ID" value="CAE2287378.1"/>
    <property type="molecule type" value="Transcribed_RNA"/>
</dbReference>
<dbReference type="GO" id="GO:0015631">
    <property type="term" value="F:tubulin binding"/>
    <property type="evidence" value="ECO:0007669"/>
    <property type="project" value="InterPro"/>
</dbReference>
<dbReference type="GO" id="GO:0044548">
    <property type="term" value="F:S100 protein binding"/>
    <property type="evidence" value="ECO:0007669"/>
    <property type="project" value="InterPro"/>
</dbReference>